<reference evidence="2 3" key="1">
    <citation type="submission" date="2017-05" db="EMBL/GenBank/DDBJ databases">
        <title>Draft genome sequence of Elsinoe australis.</title>
        <authorList>
            <person name="Cheng Q."/>
        </authorList>
    </citation>
    <scope>NUCLEOTIDE SEQUENCE [LARGE SCALE GENOMIC DNA]</scope>
    <source>
        <strain evidence="2 3">NL1</strain>
    </source>
</reference>
<feature type="compositionally biased region" description="Basic and acidic residues" evidence="1">
    <location>
        <begin position="185"/>
        <end position="194"/>
    </location>
</feature>
<dbReference type="STRING" id="40998.A0A2P8A5R8"/>
<feature type="compositionally biased region" description="Basic and acidic residues" evidence="1">
    <location>
        <begin position="147"/>
        <end position="162"/>
    </location>
</feature>
<comment type="caution">
    <text evidence="2">The sequence shown here is derived from an EMBL/GenBank/DDBJ whole genome shotgun (WGS) entry which is preliminary data.</text>
</comment>
<organism evidence="2 3">
    <name type="scientific">Elsinoe australis</name>
    <dbReference type="NCBI Taxonomy" id="40998"/>
    <lineage>
        <taxon>Eukaryota</taxon>
        <taxon>Fungi</taxon>
        <taxon>Dikarya</taxon>
        <taxon>Ascomycota</taxon>
        <taxon>Pezizomycotina</taxon>
        <taxon>Dothideomycetes</taxon>
        <taxon>Dothideomycetidae</taxon>
        <taxon>Myriangiales</taxon>
        <taxon>Elsinoaceae</taxon>
        <taxon>Elsinoe</taxon>
    </lineage>
</organism>
<evidence type="ECO:0000313" key="3">
    <source>
        <dbReference type="Proteomes" id="UP000243723"/>
    </source>
</evidence>
<accession>A0A2P8A5R8</accession>
<gene>
    <name evidence="2" type="ORF">B9Z65_4684</name>
</gene>
<keyword evidence="3" id="KW-1185">Reference proteome</keyword>
<feature type="region of interest" description="Disordered" evidence="1">
    <location>
        <begin position="23"/>
        <end position="194"/>
    </location>
</feature>
<dbReference type="OrthoDB" id="5334244at2759"/>
<evidence type="ECO:0000313" key="2">
    <source>
        <dbReference type="EMBL" id="PSK55806.1"/>
    </source>
</evidence>
<sequence>MSMSIRAIRLSRPVTSSLRAATVIPARFPSSARFAGSDYGSPTGGPISENPKDQGPNPSADKEHPGPPPPKAGQNTGASGTKKTEKGHNAPNSQSDVRPSVGNEPTQGGKKSFSTSAVSRADAHQTKNGAKPKILSESPPADQEAPEDVKRHNEEMDRRAERAAANVSNEDADKDKVPKSFWKGDVGEKKDGKQ</sequence>
<dbReference type="AlphaFoldDB" id="A0A2P8A5R8"/>
<evidence type="ECO:0000256" key="1">
    <source>
        <dbReference type="SAM" id="MobiDB-lite"/>
    </source>
</evidence>
<proteinExistence type="predicted"/>
<dbReference type="Proteomes" id="UP000243723">
    <property type="component" value="Unassembled WGS sequence"/>
</dbReference>
<name>A0A2P8A5R8_9PEZI</name>
<dbReference type="EMBL" id="NHZQ01000066">
    <property type="protein sequence ID" value="PSK55806.1"/>
    <property type="molecule type" value="Genomic_DNA"/>
</dbReference>
<protein>
    <submittedName>
        <fullName evidence="2">Uncharacterized protein</fullName>
    </submittedName>
</protein>